<feature type="domain" description="DNA mimic protein DMP19 C-terminal" evidence="1">
    <location>
        <begin position="39"/>
        <end position="152"/>
    </location>
</feature>
<organism evidence="2 3">
    <name type="scientific">Posidoniimonas corsicana</name>
    <dbReference type="NCBI Taxonomy" id="1938618"/>
    <lineage>
        <taxon>Bacteria</taxon>
        <taxon>Pseudomonadati</taxon>
        <taxon>Planctomycetota</taxon>
        <taxon>Planctomycetia</taxon>
        <taxon>Pirellulales</taxon>
        <taxon>Lacipirellulaceae</taxon>
        <taxon>Posidoniimonas</taxon>
    </lineage>
</organism>
<dbReference type="Proteomes" id="UP000316714">
    <property type="component" value="Unassembled WGS sequence"/>
</dbReference>
<dbReference type="Gene3D" id="1.20.1420.60">
    <property type="match status" value="1"/>
</dbReference>
<accession>A0A5C5V4U5</accession>
<keyword evidence="3" id="KW-1185">Reference proteome</keyword>
<proteinExistence type="predicted"/>
<dbReference type="InterPro" id="IPR025402">
    <property type="entry name" value="DMP19_C"/>
</dbReference>
<reference evidence="2 3" key="1">
    <citation type="submission" date="2019-02" db="EMBL/GenBank/DDBJ databases">
        <title>Deep-cultivation of Planctomycetes and their phenomic and genomic characterization uncovers novel biology.</title>
        <authorList>
            <person name="Wiegand S."/>
            <person name="Jogler M."/>
            <person name="Boedeker C."/>
            <person name="Pinto D."/>
            <person name="Vollmers J."/>
            <person name="Rivas-Marin E."/>
            <person name="Kohn T."/>
            <person name="Peeters S.H."/>
            <person name="Heuer A."/>
            <person name="Rast P."/>
            <person name="Oberbeckmann S."/>
            <person name="Bunk B."/>
            <person name="Jeske O."/>
            <person name="Meyerdierks A."/>
            <person name="Storesund J.E."/>
            <person name="Kallscheuer N."/>
            <person name="Luecker S."/>
            <person name="Lage O.M."/>
            <person name="Pohl T."/>
            <person name="Merkel B.J."/>
            <person name="Hornburger P."/>
            <person name="Mueller R.-W."/>
            <person name="Bruemmer F."/>
            <person name="Labrenz M."/>
            <person name="Spormann A.M."/>
            <person name="Op Den Camp H."/>
            <person name="Overmann J."/>
            <person name="Amann R."/>
            <person name="Jetten M.S.M."/>
            <person name="Mascher T."/>
            <person name="Medema M.H."/>
            <person name="Devos D.P."/>
            <person name="Kaster A.-K."/>
            <person name="Ovreas L."/>
            <person name="Rohde M."/>
            <person name="Galperin M.Y."/>
            <person name="Jogler C."/>
        </authorList>
    </citation>
    <scope>NUCLEOTIDE SEQUENCE [LARGE SCALE GENOMIC DNA]</scope>
    <source>
        <strain evidence="2 3">KOR34</strain>
    </source>
</reference>
<sequence length="160" mass="18122">MHQVLLALYLTAMGCSGREVEEQMNWYDVCDKWSSEGYDSLSAPQQVWVNTRGFIDAVDNGGLVSFFYNSQADRYEDTVFALADLEAAEALDVLETFGAFFGDEVPDDMVERNEIINSWASDSPQSRACESVDTILRPYIEPLEQKLEAYVIEQGFDPEY</sequence>
<evidence type="ECO:0000313" key="3">
    <source>
        <dbReference type="Proteomes" id="UP000316714"/>
    </source>
</evidence>
<protein>
    <recommendedName>
        <fullName evidence="1">DNA mimic protein DMP19 C-terminal domain-containing protein</fullName>
    </recommendedName>
</protein>
<evidence type="ECO:0000259" key="1">
    <source>
        <dbReference type="Pfam" id="PF14300"/>
    </source>
</evidence>
<comment type="caution">
    <text evidence="2">The sequence shown here is derived from an EMBL/GenBank/DDBJ whole genome shotgun (WGS) entry which is preliminary data.</text>
</comment>
<dbReference type="AlphaFoldDB" id="A0A5C5V4U5"/>
<name>A0A5C5V4U5_9BACT</name>
<dbReference type="Pfam" id="PF14300">
    <property type="entry name" value="DMP19"/>
    <property type="match status" value="1"/>
</dbReference>
<evidence type="ECO:0000313" key="2">
    <source>
        <dbReference type="EMBL" id="TWT33566.1"/>
    </source>
</evidence>
<dbReference type="EMBL" id="SIHJ01000002">
    <property type="protein sequence ID" value="TWT33566.1"/>
    <property type="molecule type" value="Genomic_DNA"/>
</dbReference>
<gene>
    <name evidence="2" type="ORF">KOR34_33980</name>
</gene>